<name>A0A5M8PU60_9LECA</name>
<dbReference type="InterPro" id="IPR002893">
    <property type="entry name" value="Znf_MYND"/>
</dbReference>
<feature type="compositionally biased region" description="Polar residues" evidence="5">
    <location>
        <begin position="106"/>
        <end position="124"/>
    </location>
</feature>
<dbReference type="Pfam" id="PF01753">
    <property type="entry name" value="zf-MYND"/>
    <property type="match status" value="1"/>
</dbReference>
<keyword evidence="1" id="KW-0479">Metal-binding</keyword>
<dbReference type="AlphaFoldDB" id="A0A5M8PU60"/>
<feature type="region of interest" description="Disordered" evidence="5">
    <location>
        <begin position="1"/>
        <end position="44"/>
    </location>
</feature>
<keyword evidence="2 4" id="KW-0863">Zinc-finger</keyword>
<dbReference type="Proteomes" id="UP000324767">
    <property type="component" value="Unassembled WGS sequence"/>
</dbReference>
<dbReference type="Gene3D" id="6.10.140.2220">
    <property type="match status" value="1"/>
</dbReference>
<evidence type="ECO:0000256" key="1">
    <source>
        <dbReference type="ARBA" id="ARBA00022723"/>
    </source>
</evidence>
<evidence type="ECO:0000313" key="7">
    <source>
        <dbReference type="EMBL" id="KAA6412154.1"/>
    </source>
</evidence>
<reference evidence="7 8" key="1">
    <citation type="submission" date="2019-09" db="EMBL/GenBank/DDBJ databases">
        <title>The hologenome of the rock-dwelling lichen Lasallia pustulata.</title>
        <authorList>
            <person name="Greshake Tzovaras B."/>
            <person name="Segers F."/>
            <person name="Bicker A."/>
            <person name="Dal Grande F."/>
            <person name="Otte J."/>
            <person name="Hankeln T."/>
            <person name="Schmitt I."/>
            <person name="Ebersberger I."/>
        </authorList>
    </citation>
    <scope>NUCLEOTIDE SEQUENCE [LARGE SCALE GENOMIC DNA]</scope>
    <source>
        <strain evidence="7">A1-1</strain>
    </source>
</reference>
<dbReference type="OrthoDB" id="432970at2759"/>
<organism evidence="7 8">
    <name type="scientific">Lasallia pustulata</name>
    <dbReference type="NCBI Taxonomy" id="136370"/>
    <lineage>
        <taxon>Eukaryota</taxon>
        <taxon>Fungi</taxon>
        <taxon>Dikarya</taxon>
        <taxon>Ascomycota</taxon>
        <taxon>Pezizomycotina</taxon>
        <taxon>Lecanoromycetes</taxon>
        <taxon>OSLEUM clade</taxon>
        <taxon>Umbilicariomycetidae</taxon>
        <taxon>Umbilicariales</taxon>
        <taxon>Umbilicariaceae</taxon>
        <taxon>Lasallia</taxon>
    </lineage>
</organism>
<dbReference type="PROSITE" id="PS50865">
    <property type="entry name" value="ZF_MYND_2"/>
    <property type="match status" value="1"/>
</dbReference>
<evidence type="ECO:0000256" key="5">
    <source>
        <dbReference type="SAM" id="MobiDB-lite"/>
    </source>
</evidence>
<dbReference type="SUPFAM" id="SSF144232">
    <property type="entry name" value="HIT/MYND zinc finger-like"/>
    <property type="match status" value="1"/>
</dbReference>
<comment type="caution">
    <text evidence="7">The sequence shown here is derived from an EMBL/GenBank/DDBJ whole genome shotgun (WGS) entry which is preliminary data.</text>
</comment>
<gene>
    <name evidence="7" type="ORF">FRX48_04305</name>
</gene>
<evidence type="ECO:0000313" key="8">
    <source>
        <dbReference type="Proteomes" id="UP000324767"/>
    </source>
</evidence>
<sequence length="258" mass="28191">MRLAGVDAQTDSTSSMAPVNPDDDWQDTDSSGNSISSDADTAPLASEAKEEPQCVCTACAKPESSLSIPLKRCAKCHTGLYCSRDCQKADWKSHKKTCAVTGGPSIASNTTSNPQAPASGPTQSPNLFSALASGKYLHLLSEKDTFTALIDSYRLRVEDEYTFTGEISTRSLYGGANPLPDFRRYLNLAEKRPGLLPPWWTNEKRNSCEKVAVDKSQWSDLNCAVEKSDIVEHYGDGMMPMKLRMLAEEVYKKGISAF</sequence>
<keyword evidence="3" id="KW-0862">Zinc</keyword>
<evidence type="ECO:0000256" key="2">
    <source>
        <dbReference type="ARBA" id="ARBA00022771"/>
    </source>
</evidence>
<evidence type="ECO:0000256" key="3">
    <source>
        <dbReference type="ARBA" id="ARBA00022833"/>
    </source>
</evidence>
<evidence type="ECO:0000259" key="6">
    <source>
        <dbReference type="PROSITE" id="PS50865"/>
    </source>
</evidence>
<dbReference type="GO" id="GO:0008270">
    <property type="term" value="F:zinc ion binding"/>
    <property type="evidence" value="ECO:0007669"/>
    <property type="project" value="UniProtKB-KW"/>
</dbReference>
<feature type="domain" description="MYND-type" evidence="6">
    <location>
        <begin position="56"/>
        <end position="98"/>
    </location>
</feature>
<feature type="compositionally biased region" description="Polar residues" evidence="5">
    <location>
        <begin position="28"/>
        <end position="39"/>
    </location>
</feature>
<accession>A0A5M8PU60</accession>
<feature type="region of interest" description="Disordered" evidence="5">
    <location>
        <begin position="104"/>
        <end position="124"/>
    </location>
</feature>
<protein>
    <recommendedName>
        <fullName evidence="6">MYND-type domain-containing protein</fullName>
    </recommendedName>
</protein>
<proteinExistence type="predicted"/>
<dbReference type="EMBL" id="VXIT01000006">
    <property type="protein sequence ID" value="KAA6412154.1"/>
    <property type="molecule type" value="Genomic_DNA"/>
</dbReference>
<evidence type="ECO:0000256" key="4">
    <source>
        <dbReference type="PROSITE-ProRule" id="PRU00134"/>
    </source>
</evidence>